<protein>
    <recommendedName>
        <fullName evidence="3">Integrase</fullName>
    </recommendedName>
</protein>
<dbReference type="EMBL" id="SRRZ01000124">
    <property type="protein sequence ID" value="NQE37342.1"/>
    <property type="molecule type" value="Genomic_DNA"/>
</dbReference>
<keyword evidence="2" id="KW-1185">Reference proteome</keyword>
<evidence type="ECO:0000313" key="2">
    <source>
        <dbReference type="Proteomes" id="UP000702425"/>
    </source>
</evidence>
<name>A0ABX2D3X9_9CYAN</name>
<evidence type="ECO:0008006" key="3">
    <source>
        <dbReference type="Google" id="ProtNLM"/>
    </source>
</evidence>
<evidence type="ECO:0000313" key="1">
    <source>
        <dbReference type="EMBL" id="NQE37342.1"/>
    </source>
</evidence>
<reference evidence="1 2" key="1">
    <citation type="journal article" date="2020" name="Sci. Rep.">
        <title>A novel cyanobacterial geosmin producer, revising GeoA distribution and dispersion patterns in Bacteria.</title>
        <authorList>
            <person name="Churro C."/>
            <person name="Semedo-Aguiar A.P."/>
            <person name="Silva A.D."/>
            <person name="Pereira-Leal J.B."/>
            <person name="Leite R.B."/>
        </authorList>
    </citation>
    <scope>NUCLEOTIDE SEQUENCE [LARGE SCALE GENOMIC DNA]</scope>
    <source>
        <strain evidence="1 2">IPMA8</strain>
    </source>
</reference>
<organism evidence="1 2">
    <name type="scientific">Microcoleus asticus IPMA8</name>
    <dbReference type="NCBI Taxonomy" id="2563858"/>
    <lineage>
        <taxon>Bacteria</taxon>
        <taxon>Bacillati</taxon>
        <taxon>Cyanobacteriota</taxon>
        <taxon>Cyanophyceae</taxon>
        <taxon>Oscillatoriophycideae</taxon>
        <taxon>Oscillatoriales</taxon>
        <taxon>Microcoleaceae</taxon>
        <taxon>Microcoleus</taxon>
        <taxon>Microcoleus asticus</taxon>
    </lineage>
</organism>
<dbReference type="Proteomes" id="UP000702425">
    <property type="component" value="Unassembled WGS sequence"/>
</dbReference>
<gene>
    <name evidence="1" type="ORF">E5S67_05112</name>
</gene>
<accession>A0ABX2D3X9</accession>
<proteinExistence type="predicted"/>
<comment type="caution">
    <text evidence="1">The sequence shown here is derived from an EMBL/GenBank/DDBJ whole genome shotgun (WGS) entry which is preliminary data.</text>
</comment>
<dbReference type="RefSeq" id="WP_172191306.1">
    <property type="nucleotide sequence ID" value="NZ_CAWPPK010000029.1"/>
</dbReference>
<sequence length="58" mass="6106">MNPVAVASLTGHNVRTLYENYAGLVNPAPLPDLLPVLNPVSDPVLKADCPVDHSDTSP</sequence>